<name>A0ACC0W6Q8_9STRA</name>
<dbReference type="Proteomes" id="UP001163321">
    <property type="component" value="Chromosome 4"/>
</dbReference>
<proteinExistence type="predicted"/>
<evidence type="ECO:0000313" key="2">
    <source>
        <dbReference type="Proteomes" id="UP001163321"/>
    </source>
</evidence>
<reference evidence="1 2" key="1">
    <citation type="journal article" date="2022" name="bioRxiv">
        <title>The genome of the oomycete Peronosclerospora sorghi, a cosmopolitan pathogen of maize and sorghum, is inflated with dispersed pseudogenes.</title>
        <authorList>
            <person name="Fletcher K."/>
            <person name="Martin F."/>
            <person name="Isakeit T."/>
            <person name="Cavanaugh K."/>
            <person name="Magill C."/>
            <person name="Michelmore R."/>
        </authorList>
    </citation>
    <scope>NUCLEOTIDE SEQUENCE [LARGE SCALE GENOMIC DNA]</scope>
    <source>
        <strain evidence="1">P6</strain>
    </source>
</reference>
<accession>A0ACC0W6Q8</accession>
<sequence length="130" mass="14625">MLGYQNWFNWRLFILLINNFKLLWIPARGIGTAAASTRAPGATAAADYVWILHGDYRIALRQDTQLILENVLLVWRQMHMAHLDALEGLLHLRDALHSIAGVCVRWLMDAPAGNPPMVGEILHHEVPGGR</sequence>
<gene>
    <name evidence="1" type="ORF">PsorP6_005636</name>
</gene>
<organism evidence="1 2">
    <name type="scientific">Peronosclerospora sorghi</name>
    <dbReference type="NCBI Taxonomy" id="230839"/>
    <lineage>
        <taxon>Eukaryota</taxon>
        <taxon>Sar</taxon>
        <taxon>Stramenopiles</taxon>
        <taxon>Oomycota</taxon>
        <taxon>Peronosporomycetes</taxon>
        <taxon>Peronosporales</taxon>
        <taxon>Peronosporaceae</taxon>
        <taxon>Peronosclerospora</taxon>
    </lineage>
</organism>
<keyword evidence="2" id="KW-1185">Reference proteome</keyword>
<dbReference type="EMBL" id="CM047583">
    <property type="protein sequence ID" value="KAI9913805.1"/>
    <property type="molecule type" value="Genomic_DNA"/>
</dbReference>
<comment type="caution">
    <text evidence="1">The sequence shown here is derived from an EMBL/GenBank/DDBJ whole genome shotgun (WGS) entry which is preliminary data.</text>
</comment>
<evidence type="ECO:0000313" key="1">
    <source>
        <dbReference type="EMBL" id="KAI9913805.1"/>
    </source>
</evidence>
<protein>
    <submittedName>
        <fullName evidence="1">Uncharacterized protein</fullName>
    </submittedName>
</protein>